<dbReference type="RefSeq" id="WP_130245231.1">
    <property type="nucleotide sequence ID" value="NZ_PPUZ01000032.1"/>
</dbReference>
<protein>
    <submittedName>
        <fullName evidence="2">Uncharacterized protein</fullName>
    </submittedName>
</protein>
<dbReference type="EMBL" id="PPUZ01000032">
    <property type="protein sequence ID" value="RZM80369.1"/>
    <property type="molecule type" value="Genomic_DNA"/>
</dbReference>
<sequence length="106" mass="12316">MYEKEISTNFNLLVTGTLLFVIFVFEFFTIDVSGPYEDNSLVGLMFTQAEYKIIFLLFLLVGLAITASFIFKEIWNRLICDLFEIREINLNEAYSICFLMVLLLST</sequence>
<proteinExistence type="predicted"/>
<evidence type="ECO:0000256" key="1">
    <source>
        <dbReference type="SAM" id="Phobius"/>
    </source>
</evidence>
<name>A0A4Q7ECD3_9GAMM</name>
<reference evidence="2 3" key="1">
    <citation type="submission" date="2018-01" db="EMBL/GenBank/DDBJ databases">
        <title>Co-occurrence of chitin degradation, pigmentation and bioactivity in marine Pseudoalteromonas.</title>
        <authorList>
            <person name="Paulsen S."/>
            <person name="Gram L."/>
            <person name="Machado H."/>
        </authorList>
    </citation>
    <scope>NUCLEOTIDE SEQUENCE [LARGE SCALE GENOMIC DNA]</scope>
    <source>
        <strain evidence="2 3">S1946</strain>
    </source>
</reference>
<feature type="transmembrane region" description="Helical" evidence="1">
    <location>
        <begin position="53"/>
        <end position="71"/>
    </location>
</feature>
<keyword evidence="1" id="KW-0812">Transmembrane</keyword>
<dbReference type="Proteomes" id="UP000292345">
    <property type="component" value="Unassembled WGS sequence"/>
</dbReference>
<keyword evidence="1" id="KW-1133">Transmembrane helix</keyword>
<comment type="caution">
    <text evidence="2">The sequence shown here is derived from an EMBL/GenBank/DDBJ whole genome shotgun (WGS) entry which is preliminary data.</text>
</comment>
<gene>
    <name evidence="2" type="ORF">C3B51_12485</name>
</gene>
<accession>A0A4Q7ECD3</accession>
<organism evidence="2 3">
    <name type="scientific">Pseudoalteromonas rubra</name>
    <dbReference type="NCBI Taxonomy" id="43658"/>
    <lineage>
        <taxon>Bacteria</taxon>
        <taxon>Pseudomonadati</taxon>
        <taxon>Pseudomonadota</taxon>
        <taxon>Gammaproteobacteria</taxon>
        <taxon>Alteromonadales</taxon>
        <taxon>Pseudoalteromonadaceae</taxon>
        <taxon>Pseudoalteromonas</taxon>
    </lineage>
</organism>
<feature type="transmembrane region" description="Helical" evidence="1">
    <location>
        <begin position="12"/>
        <end position="33"/>
    </location>
</feature>
<dbReference type="AlphaFoldDB" id="A0A4Q7ECD3"/>
<keyword evidence="1" id="KW-0472">Membrane</keyword>
<evidence type="ECO:0000313" key="2">
    <source>
        <dbReference type="EMBL" id="RZM80369.1"/>
    </source>
</evidence>
<evidence type="ECO:0000313" key="3">
    <source>
        <dbReference type="Proteomes" id="UP000292345"/>
    </source>
</evidence>